<evidence type="ECO:0000313" key="4">
    <source>
        <dbReference type="Proteomes" id="UP000014760"/>
    </source>
</evidence>
<dbReference type="OMA" id="HEFAECA"/>
<gene>
    <name evidence="2" type="ORF">CAPTEDRAFT_39725</name>
</gene>
<dbReference type="EMBL" id="KB295788">
    <property type="protein sequence ID" value="ELU12663.1"/>
    <property type="molecule type" value="Genomic_DNA"/>
</dbReference>
<dbReference type="Pfam" id="PF21788">
    <property type="entry name" value="TNP-like_GBD"/>
    <property type="match status" value="1"/>
</dbReference>
<dbReference type="AlphaFoldDB" id="R7V1G7"/>
<dbReference type="InterPro" id="IPR048366">
    <property type="entry name" value="TNP-like_GBD"/>
</dbReference>
<organism evidence="2">
    <name type="scientific">Capitella teleta</name>
    <name type="common">Polychaete worm</name>
    <dbReference type="NCBI Taxonomy" id="283909"/>
    <lineage>
        <taxon>Eukaryota</taxon>
        <taxon>Metazoa</taxon>
        <taxon>Spiralia</taxon>
        <taxon>Lophotrochozoa</taxon>
        <taxon>Annelida</taxon>
        <taxon>Polychaeta</taxon>
        <taxon>Sedentaria</taxon>
        <taxon>Scolecida</taxon>
        <taxon>Capitellidae</taxon>
        <taxon>Capitella</taxon>
    </lineage>
</organism>
<dbReference type="PANTHER" id="PTHR47577">
    <property type="entry name" value="THAP DOMAIN-CONTAINING PROTEIN 6"/>
    <property type="match status" value="1"/>
</dbReference>
<feature type="domain" description="Transposable element P transposase-like GTP-binding insertion" evidence="1">
    <location>
        <begin position="2"/>
        <end position="97"/>
    </location>
</feature>
<dbReference type="STRING" id="283909.R7V1G7"/>
<feature type="non-terminal residue" evidence="2">
    <location>
        <position position="1"/>
    </location>
</feature>
<name>R7V1G7_CAPTE</name>
<protein>
    <recommendedName>
        <fullName evidence="1">Transposable element P transposase-like GTP-binding insertion domain-containing protein</fullName>
    </recommendedName>
</protein>
<dbReference type="HOGENOM" id="CLU_1782058_0_0_1"/>
<accession>R7V1G7</accession>
<evidence type="ECO:0000313" key="3">
    <source>
        <dbReference type="EnsemblMetazoa" id="CapteP39725"/>
    </source>
</evidence>
<reference evidence="3" key="3">
    <citation type="submission" date="2015-06" db="UniProtKB">
        <authorList>
            <consortium name="EnsemblMetazoa"/>
        </authorList>
    </citation>
    <scope>IDENTIFICATION</scope>
</reference>
<reference evidence="2 4" key="2">
    <citation type="journal article" date="2013" name="Nature">
        <title>Insights into bilaterian evolution from three spiralian genomes.</title>
        <authorList>
            <person name="Simakov O."/>
            <person name="Marletaz F."/>
            <person name="Cho S.J."/>
            <person name="Edsinger-Gonzales E."/>
            <person name="Havlak P."/>
            <person name="Hellsten U."/>
            <person name="Kuo D.H."/>
            <person name="Larsson T."/>
            <person name="Lv J."/>
            <person name="Arendt D."/>
            <person name="Savage R."/>
            <person name="Osoegawa K."/>
            <person name="de Jong P."/>
            <person name="Grimwood J."/>
            <person name="Chapman J.A."/>
            <person name="Shapiro H."/>
            <person name="Aerts A."/>
            <person name="Otillar R.P."/>
            <person name="Terry A.Y."/>
            <person name="Boore J.L."/>
            <person name="Grigoriev I.V."/>
            <person name="Lindberg D.R."/>
            <person name="Seaver E.C."/>
            <person name="Weisblat D.A."/>
            <person name="Putnam N.H."/>
            <person name="Rokhsar D.S."/>
        </authorList>
    </citation>
    <scope>NUCLEOTIDE SEQUENCE</scope>
    <source>
        <strain evidence="2 4">I ESC-2004</strain>
    </source>
</reference>
<dbReference type="Proteomes" id="UP000014760">
    <property type="component" value="Unassembled WGS sequence"/>
</dbReference>
<dbReference type="EMBL" id="AMQN01019445">
    <property type="status" value="NOT_ANNOTATED_CDS"/>
    <property type="molecule type" value="Genomic_DNA"/>
</dbReference>
<keyword evidence="4" id="KW-1185">Reference proteome</keyword>
<dbReference type="OrthoDB" id="10063305at2759"/>
<dbReference type="EnsemblMetazoa" id="CapteT39725">
    <property type="protein sequence ID" value="CapteP39725"/>
    <property type="gene ID" value="CapteG39725"/>
</dbReference>
<reference evidence="4" key="1">
    <citation type="submission" date="2012-12" db="EMBL/GenBank/DDBJ databases">
        <authorList>
            <person name="Hellsten U."/>
            <person name="Grimwood J."/>
            <person name="Chapman J.A."/>
            <person name="Shapiro H."/>
            <person name="Aerts A."/>
            <person name="Otillar R.P."/>
            <person name="Terry A.Y."/>
            <person name="Boore J.L."/>
            <person name="Simakov O."/>
            <person name="Marletaz F."/>
            <person name="Cho S.-J."/>
            <person name="Edsinger-Gonzales E."/>
            <person name="Havlak P."/>
            <person name="Kuo D.-H."/>
            <person name="Larsson T."/>
            <person name="Lv J."/>
            <person name="Arendt D."/>
            <person name="Savage R."/>
            <person name="Osoegawa K."/>
            <person name="de Jong P."/>
            <person name="Lindberg D.R."/>
            <person name="Seaver E.C."/>
            <person name="Weisblat D.A."/>
            <person name="Putnam N.H."/>
            <person name="Grigoriev I.V."/>
            <person name="Rokhsar D.S."/>
        </authorList>
    </citation>
    <scope>NUCLEOTIDE SEQUENCE</scope>
    <source>
        <strain evidence="4">I ESC-2004</strain>
    </source>
</reference>
<evidence type="ECO:0000259" key="1">
    <source>
        <dbReference type="Pfam" id="PF21788"/>
    </source>
</evidence>
<sequence>GKVRWQDIAALHSLQEKEGLRAANKLTKGHIQFENRKMNVKLAAQTLSRSVASGLRFAEESNSLMDCSGTIEFCEIIDHLFDVFNSRSPLARGFKHPLNATNWAETKIFLRRARYYLMTICDQSGKRIVEGKRRMGILGFVFNIDS</sequence>
<feature type="non-terminal residue" evidence="2">
    <location>
        <position position="146"/>
    </location>
</feature>
<dbReference type="PANTHER" id="PTHR47577:SF2">
    <property type="entry name" value="THAP DOMAIN CONTAINING 9"/>
    <property type="match status" value="1"/>
</dbReference>
<evidence type="ECO:0000313" key="2">
    <source>
        <dbReference type="EMBL" id="ELU12663.1"/>
    </source>
</evidence>
<proteinExistence type="predicted"/>